<evidence type="ECO:0000256" key="1">
    <source>
        <dbReference type="SAM" id="SignalP"/>
    </source>
</evidence>
<dbReference type="PANTHER" id="PTHR34407:SF1">
    <property type="entry name" value="SGNH HYDROLASE-TYPE ESTERASE DOMAIN-CONTAINING PROTEIN"/>
    <property type="match status" value="1"/>
</dbReference>
<proteinExistence type="predicted"/>
<feature type="chain" id="PRO_5024432539" description="Capsule structure designer protein" evidence="1">
    <location>
        <begin position="29"/>
        <end position="539"/>
    </location>
</feature>
<dbReference type="OrthoDB" id="544608at2759"/>
<gene>
    <name evidence="2" type="ORF">CTheo_2714</name>
</gene>
<organism evidence="2 3">
    <name type="scientific">Ceratobasidium theobromae</name>
    <dbReference type="NCBI Taxonomy" id="1582974"/>
    <lineage>
        <taxon>Eukaryota</taxon>
        <taxon>Fungi</taxon>
        <taxon>Dikarya</taxon>
        <taxon>Basidiomycota</taxon>
        <taxon>Agaricomycotina</taxon>
        <taxon>Agaricomycetes</taxon>
        <taxon>Cantharellales</taxon>
        <taxon>Ceratobasidiaceae</taxon>
        <taxon>Ceratobasidium</taxon>
    </lineage>
</organism>
<evidence type="ECO:0000313" key="3">
    <source>
        <dbReference type="Proteomes" id="UP000383932"/>
    </source>
</evidence>
<dbReference type="Proteomes" id="UP000383932">
    <property type="component" value="Unassembled WGS sequence"/>
</dbReference>
<reference evidence="2 3" key="1">
    <citation type="journal article" date="2019" name="Fungal Biol. Biotechnol.">
        <title>Draft genome sequence of fastidious pathogen Ceratobasidium theobromae, which causes vascular-streak dieback in Theobroma cacao.</title>
        <authorList>
            <person name="Ali S.S."/>
            <person name="Asman A."/>
            <person name="Shao J."/>
            <person name="Firmansyah A.P."/>
            <person name="Susilo A.W."/>
            <person name="Rosmana A."/>
            <person name="McMahon P."/>
            <person name="Junaid M."/>
            <person name="Guest D."/>
            <person name="Kheng T.Y."/>
            <person name="Meinhardt L.W."/>
            <person name="Bailey B.A."/>
        </authorList>
    </citation>
    <scope>NUCLEOTIDE SEQUENCE [LARGE SCALE GENOMIC DNA]</scope>
    <source>
        <strain evidence="2 3">CT2</strain>
    </source>
</reference>
<dbReference type="InterPro" id="IPR036514">
    <property type="entry name" value="SGNH_hydro_sf"/>
</dbReference>
<keyword evidence="1" id="KW-0732">Signal</keyword>
<keyword evidence="3" id="KW-1185">Reference proteome</keyword>
<feature type="signal peptide" evidence="1">
    <location>
        <begin position="1"/>
        <end position="28"/>
    </location>
</feature>
<evidence type="ECO:0008006" key="4">
    <source>
        <dbReference type="Google" id="ProtNLM"/>
    </source>
</evidence>
<evidence type="ECO:0000313" key="2">
    <source>
        <dbReference type="EMBL" id="KAB5593862.1"/>
    </source>
</evidence>
<name>A0A5N5QQ13_9AGAM</name>
<dbReference type="AlphaFoldDB" id="A0A5N5QQ13"/>
<dbReference type="EMBL" id="SSOP01000029">
    <property type="protein sequence ID" value="KAB5593862.1"/>
    <property type="molecule type" value="Genomic_DNA"/>
</dbReference>
<accession>A0A5N5QQ13</accession>
<dbReference type="Gene3D" id="3.40.50.1110">
    <property type="entry name" value="SGNH hydrolase"/>
    <property type="match status" value="1"/>
</dbReference>
<dbReference type="SUPFAM" id="SSF52266">
    <property type="entry name" value="SGNH hydrolase"/>
    <property type="match status" value="1"/>
</dbReference>
<dbReference type="CDD" id="cd00229">
    <property type="entry name" value="SGNH_hydrolase"/>
    <property type="match status" value="1"/>
</dbReference>
<protein>
    <recommendedName>
        <fullName evidence="4">Capsule structure designer protein</fullName>
    </recommendedName>
</protein>
<sequence length="539" mass="60492">MMARRLLCSPSVAILFLFNLITISLLISNEVARNAIFGQLSTADSLDSKRTSSRFDADFYLQKPPAPKYVTRTRIIHDTRTVFATTTTTETATVTATHTSIQTIVPSKAALQGLPGFCDECGPEDHLCKQYGQHNLERSRAYEGPNVRLRRVLQKAADGHPIRIGILGGSVSAGHGVVHEDCWTNIFFNWWNTTFPHENNVFTNGAVPATTTEYYSVCALEHIDQDVDLVIIEMAINDQRNELFAQTYEWLVRMLLALPNKPAVINAQVIALSFDTISMGGDLHAGVAEYYDLPTVSLRNVVLHHILENPHLDRDMFHRLPPFEPDSETDLRHINKVGHKMMADLLIAYMQRQTCAQAKLKADPSVLQFQSPGNTIPGPEELGELPRLRMFQKYVRGERVPPVKTSCLSTRSKKHPLKPTRQQGWTDWAWKDKTYLIAKEPGARATFEISVGPMGIVKITYLKSKTFGLGNVKCWVDDRESEARIVEGWWELDGLNLSRDAEIATGISSERHEVTCELLRDTKDPGGGHEFRLISLTSS</sequence>
<dbReference type="PANTHER" id="PTHR34407">
    <property type="entry name" value="EXPRESSED PROTEIN"/>
    <property type="match status" value="1"/>
</dbReference>
<comment type="caution">
    <text evidence="2">The sequence shown here is derived from an EMBL/GenBank/DDBJ whole genome shotgun (WGS) entry which is preliminary data.</text>
</comment>